<evidence type="ECO:0000256" key="6">
    <source>
        <dbReference type="SAM" id="Phobius"/>
    </source>
</evidence>
<keyword evidence="2" id="KW-0813">Transport</keyword>
<feature type="transmembrane region" description="Helical" evidence="6">
    <location>
        <begin position="511"/>
        <end position="533"/>
    </location>
</feature>
<feature type="transmembrane region" description="Helical" evidence="6">
    <location>
        <begin position="426"/>
        <end position="450"/>
    </location>
</feature>
<accession>A0A1V4I0E9</accession>
<comment type="caution">
    <text evidence="7">The sequence shown here is derived from an EMBL/GenBank/DDBJ whole genome shotgun (WGS) entry which is preliminary data.</text>
</comment>
<dbReference type="GO" id="GO:0016020">
    <property type="term" value="C:membrane"/>
    <property type="evidence" value="ECO:0007669"/>
    <property type="project" value="UniProtKB-SubCell"/>
</dbReference>
<evidence type="ECO:0000256" key="3">
    <source>
        <dbReference type="ARBA" id="ARBA00022692"/>
    </source>
</evidence>
<dbReference type="Pfam" id="PF03092">
    <property type="entry name" value="BT1"/>
    <property type="match status" value="1"/>
</dbReference>
<dbReference type="STRING" id="29421.B2M20_07935"/>
<dbReference type="EMBL" id="MWPQ01000035">
    <property type="protein sequence ID" value="OPH83302.1"/>
    <property type="molecule type" value="Genomic_DNA"/>
</dbReference>
<feature type="transmembrane region" description="Helical" evidence="6">
    <location>
        <begin position="88"/>
        <end position="109"/>
    </location>
</feature>
<protein>
    <recommendedName>
        <fullName evidence="9">Folate/biopterin family MFS transporter</fullName>
    </recommendedName>
</protein>
<feature type="transmembrane region" description="Helical" evidence="6">
    <location>
        <begin position="324"/>
        <end position="345"/>
    </location>
</feature>
<dbReference type="RefSeq" id="WP_079446517.1">
    <property type="nucleotide sequence ID" value="NZ_MWPQ01000035.1"/>
</dbReference>
<dbReference type="PANTHER" id="PTHR31585">
    <property type="entry name" value="FOLATE-BIOPTERIN TRANSPORTER 1, CHLOROPLASTIC"/>
    <property type="match status" value="1"/>
</dbReference>
<evidence type="ECO:0000256" key="5">
    <source>
        <dbReference type="ARBA" id="ARBA00023136"/>
    </source>
</evidence>
<dbReference type="OrthoDB" id="9764193at2"/>
<evidence type="ECO:0000256" key="1">
    <source>
        <dbReference type="ARBA" id="ARBA00004141"/>
    </source>
</evidence>
<feature type="transmembrane region" description="Helical" evidence="6">
    <location>
        <begin position="51"/>
        <end position="68"/>
    </location>
</feature>
<keyword evidence="3 6" id="KW-0812">Transmembrane</keyword>
<evidence type="ECO:0000256" key="2">
    <source>
        <dbReference type="ARBA" id="ARBA00022448"/>
    </source>
</evidence>
<feature type="transmembrane region" description="Helical" evidence="6">
    <location>
        <begin position="20"/>
        <end position="44"/>
    </location>
</feature>
<evidence type="ECO:0000313" key="7">
    <source>
        <dbReference type="EMBL" id="OPH83302.1"/>
    </source>
</evidence>
<dbReference type="AlphaFoldDB" id="A0A1V4I0E9"/>
<sequence length="542" mass="59085">MLTSTQEWFKRTFVDVFRQLRWAFLPPLMVYFAAGISGVTAIVGTFFVKEYLGLSAAFLAALTFWAGLPWALKMPLGHLVDLVWRWKALLVYLGAALIAASLGIMYALIMHTEAMRQLLSVEAWFVVSSLLAPAGYVVQDTVADAMTVEAVPRVHSDGKPLAEEETKALHTTMQTLGRIALIGGLVFVALLNIVMFSGVESLEQSQKADVYARIYLMALAIPLVSVSGMVLSQSMLAARARQLREQGVKADEVDRLVYSPGQSTEPDYWIFGGGAAFVVLTLAIGISDIPLAQEIVFCGSMAITSVLIYQLVQKVPRAKARALIGTALIIFVFRAAPLPGAGATWFMIDQLHFDQQFLSVLSLIASCLTLIGMVLLRPLMASRSIAYIVVLLTLASGVLALPNIGLYYGIQNWTARLTGGVVDAHFIAIIETTLESPLGQVAMIPLLTWIARNAPADLKATFFAVMASFTNMALTASSLLTKYLNQIFVVTREVKDHATDTVQTPADYSQLGWLLITVTLIGVLMPLLTVLLVQRSRLQTHD</sequence>
<name>A0A1V4I0E9_NITVU</name>
<evidence type="ECO:0008006" key="9">
    <source>
        <dbReference type="Google" id="ProtNLM"/>
    </source>
</evidence>
<reference evidence="7 8" key="1">
    <citation type="submission" date="2017-02" db="EMBL/GenBank/DDBJ databases">
        <title>Genome sequence of the nitrite-oxidizing bacterium Nitrobacter vulgaris strain Ab1.</title>
        <authorList>
            <person name="Mellbye B.L."/>
            <person name="Davis E.W."/>
            <person name="Spieck E."/>
            <person name="Chang J.H."/>
            <person name="Bottomley P.J."/>
            <person name="Sayavedra-Soto L.A."/>
        </authorList>
    </citation>
    <scope>NUCLEOTIDE SEQUENCE [LARGE SCALE GENOMIC DNA]</scope>
    <source>
        <strain evidence="7 8">Ab1</strain>
    </source>
</reference>
<comment type="subcellular location">
    <subcellularLocation>
        <location evidence="1">Membrane</location>
        <topology evidence="1">Multi-pass membrane protein</topology>
    </subcellularLocation>
</comment>
<evidence type="ECO:0000313" key="8">
    <source>
        <dbReference type="Proteomes" id="UP000189940"/>
    </source>
</evidence>
<feature type="transmembrane region" description="Helical" evidence="6">
    <location>
        <begin position="292"/>
        <end position="312"/>
    </location>
</feature>
<keyword evidence="5 6" id="KW-0472">Membrane</keyword>
<feature type="transmembrane region" description="Helical" evidence="6">
    <location>
        <begin position="268"/>
        <end position="286"/>
    </location>
</feature>
<feature type="transmembrane region" description="Helical" evidence="6">
    <location>
        <begin position="385"/>
        <end position="406"/>
    </location>
</feature>
<dbReference type="InterPro" id="IPR039309">
    <property type="entry name" value="BT1"/>
</dbReference>
<proteinExistence type="predicted"/>
<dbReference type="Proteomes" id="UP000189940">
    <property type="component" value="Unassembled WGS sequence"/>
</dbReference>
<keyword evidence="4 6" id="KW-1133">Transmembrane helix</keyword>
<evidence type="ECO:0000256" key="4">
    <source>
        <dbReference type="ARBA" id="ARBA00022989"/>
    </source>
</evidence>
<feature type="transmembrane region" description="Helical" evidence="6">
    <location>
        <begin position="357"/>
        <end position="376"/>
    </location>
</feature>
<gene>
    <name evidence="7" type="ORF">B2M20_07935</name>
</gene>
<keyword evidence="8" id="KW-1185">Reference proteome</keyword>
<feature type="transmembrane region" description="Helical" evidence="6">
    <location>
        <begin position="210"/>
        <end position="231"/>
    </location>
</feature>
<feature type="transmembrane region" description="Helical" evidence="6">
    <location>
        <begin position="462"/>
        <end position="480"/>
    </location>
</feature>
<organism evidence="7 8">
    <name type="scientific">Nitrobacter vulgaris</name>
    <dbReference type="NCBI Taxonomy" id="29421"/>
    <lineage>
        <taxon>Bacteria</taxon>
        <taxon>Pseudomonadati</taxon>
        <taxon>Pseudomonadota</taxon>
        <taxon>Alphaproteobacteria</taxon>
        <taxon>Hyphomicrobiales</taxon>
        <taxon>Nitrobacteraceae</taxon>
        <taxon>Nitrobacter</taxon>
    </lineage>
</organism>
<feature type="transmembrane region" description="Helical" evidence="6">
    <location>
        <begin position="179"/>
        <end position="198"/>
    </location>
</feature>
<dbReference type="PANTHER" id="PTHR31585:SF5">
    <property type="entry name" value="RNA-BINDING S4 DOMAIN-CONTAINING PROTEIN"/>
    <property type="match status" value="1"/>
</dbReference>